<dbReference type="Gene3D" id="1.10.10.10">
    <property type="entry name" value="Winged helix-like DNA-binding domain superfamily/Winged helix DNA-binding domain"/>
    <property type="match status" value="1"/>
</dbReference>
<dbReference type="PANTHER" id="PTHR30537:SF5">
    <property type="entry name" value="HTH-TYPE TRANSCRIPTIONAL ACTIVATOR TTDR-RELATED"/>
    <property type="match status" value="1"/>
</dbReference>
<keyword evidence="4" id="KW-0804">Transcription</keyword>
<protein>
    <submittedName>
        <fullName evidence="6">LysR family transcriptional regulator</fullName>
    </submittedName>
</protein>
<sequence length="339" mass="37561">MIQIEDLRLIEALSQSASLSAAARMLNVTPPALSARLRKLEATLGLALATRTSRQLSLTAEGERLAREGSALLAQLDALPESFRREDKRLTGTLRISAPFGYGRHHVAPVLARFGLLHPDLKLQLELRETPWPDKHDSDAVIHVGAVRDSSWIARPLAPNDRWLCASPAYLQKHGTPTEPHALLQHRCICIRENDEDASLWRFRRRTATASKGVPSTSRRAPARDSVRVVPAYTTNDGSVAREWAEQGLGLVLRSEWDTRDAVAAGRLVRVLADWDFDSAPVTLLVPTRRGRTARLQALMAFLEEALATSASARRPLRALRALRAARPVRPVRPERAGR</sequence>
<evidence type="ECO:0000313" key="7">
    <source>
        <dbReference type="Proteomes" id="UP000366819"/>
    </source>
</evidence>
<dbReference type="InterPro" id="IPR000847">
    <property type="entry name" value="LysR_HTH_N"/>
</dbReference>
<evidence type="ECO:0000256" key="3">
    <source>
        <dbReference type="ARBA" id="ARBA00023125"/>
    </source>
</evidence>
<keyword evidence="3" id="KW-0238">DNA-binding</keyword>
<evidence type="ECO:0000256" key="1">
    <source>
        <dbReference type="ARBA" id="ARBA00009437"/>
    </source>
</evidence>
<dbReference type="PROSITE" id="PS50931">
    <property type="entry name" value="HTH_LYSR"/>
    <property type="match status" value="1"/>
</dbReference>
<gene>
    <name evidence="6" type="ORF">PAQ31011_00357</name>
</gene>
<dbReference type="InterPro" id="IPR005119">
    <property type="entry name" value="LysR_subst-bd"/>
</dbReference>
<dbReference type="OrthoDB" id="8954631at2"/>
<dbReference type="EMBL" id="CABPSN010000001">
    <property type="protein sequence ID" value="VVD66211.1"/>
    <property type="molecule type" value="Genomic_DNA"/>
</dbReference>
<dbReference type="PANTHER" id="PTHR30537">
    <property type="entry name" value="HTH-TYPE TRANSCRIPTIONAL REGULATOR"/>
    <property type="match status" value="1"/>
</dbReference>
<keyword evidence="7" id="KW-1185">Reference proteome</keyword>
<evidence type="ECO:0000256" key="2">
    <source>
        <dbReference type="ARBA" id="ARBA00023015"/>
    </source>
</evidence>
<proteinExistence type="inferred from homology"/>
<name>A0A5E4RTV4_9BURK</name>
<dbReference type="InterPro" id="IPR036388">
    <property type="entry name" value="WH-like_DNA-bd_sf"/>
</dbReference>
<dbReference type="GO" id="GO:0003677">
    <property type="term" value="F:DNA binding"/>
    <property type="evidence" value="ECO:0007669"/>
    <property type="project" value="UniProtKB-KW"/>
</dbReference>
<evidence type="ECO:0000259" key="5">
    <source>
        <dbReference type="PROSITE" id="PS50931"/>
    </source>
</evidence>
<reference evidence="6 7" key="1">
    <citation type="submission" date="2019-08" db="EMBL/GenBank/DDBJ databases">
        <authorList>
            <person name="Peeters C."/>
        </authorList>
    </citation>
    <scope>NUCLEOTIDE SEQUENCE [LARGE SCALE GENOMIC DNA]</scope>
    <source>
        <strain evidence="6 7">LMG 31011</strain>
    </source>
</reference>
<organism evidence="6 7">
    <name type="scientific">Pandoraea aquatica</name>
    <dbReference type="NCBI Taxonomy" id="2508290"/>
    <lineage>
        <taxon>Bacteria</taxon>
        <taxon>Pseudomonadati</taxon>
        <taxon>Pseudomonadota</taxon>
        <taxon>Betaproteobacteria</taxon>
        <taxon>Burkholderiales</taxon>
        <taxon>Burkholderiaceae</taxon>
        <taxon>Pandoraea</taxon>
    </lineage>
</organism>
<accession>A0A5E4RTV4</accession>
<dbReference type="SUPFAM" id="SSF53850">
    <property type="entry name" value="Periplasmic binding protein-like II"/>
    <property type="match status" value="1"/>
</dbReference>
<feature type="domain" description="HTH lysR-type" evidence="5">
    <location>
        <begin position="2"/>
        <end position="59"/>
    </location>
</feature>
<dbReference type="SUPFAM" id="SSF46785">
    <property type="entry name" value="Winged helix' DNA-binding domain"/>
    <property type="match status" value="1"/>
</dbReference>
<dbReference type="AlphaFoldDB" id="A0A5E4RTV4"/>
<dbReference type="GO" id="GO:0003700">
    <property type="term" value="F:DNA-binding transcription factor activity"/>
    <property type="evidence" value="ECO:0007669"/>
    <property type="project" value="InterPro"/>
</dbReference>
<dbReference type="InterPro" id="IPR058163">
    <property type="entry name" value="LysR-type_TF_proteobact-type"/>
</dbReference>
<comment type="similarity">
    <text evidence="1">Belongs to the LysR transcriptional regulatory family.</text>
</comment>
<dbReference type="Pfam" id="PF00126">
    <property type="entry name" value="HTH_1"/>
    <property type="match status" value="1"/>
</dbReference>
<dbReference type="RefSeq" id="WP_150574207.1">
    <property type="nucleotide sequence ID" value="NZ_CABPSN010000001.1"/>
</dbReference>
<dbReference type="Proteomes" id="UP000366819">
    <property type="component" value="Unassembled WGS sequence"/>
</dbReference>
<dbReference type="Pfam" id="PF03466">
    <property type="entry name" value="LysR_substrate"/>
    <property type="match status" value="1"/>
</dbReference>
<dbReference type="PRINTS" id="PR00039">
    <property type="entry name" value="HTHLYSR"/>
</dbReference>
<dbReference type="Gene3D" id="3.40.190.290">
    <property type="match status" value="1"/>
</dbReference>
<evidence type="ECO:0000256" key="4">
    <source>
        <dbReference type="ARBA" id="ARBA00023163"/>
    </source>
</evidence>
<evidence type="ECO:0000313" key="6">
    <source>
        <dbReference type="EMBL" id="VVD66211.1"/>
    </source>
</evidence>
<dbReference type="InterPro" id="IPR036390">
    <property type="entry name" value="WH_DNA-bd_sf"/>
</dbReference>
<keyword evidence="2" id="KW-0805">Transcription regulation</keyword>